<dbReference type="GO" id="GO:0045259">
    <property type="term" value="C:proton-transporting ATP synthase complex"/>
    <property type="evidence" value="ECO:0007669"/>
    <property type="project" value="UniProtKB-KW"/>
</dbReference>
<evidence type="ECO:0000313" key="14">
    <source>
        <dbReference type="EMBL" id="AVY52252.1"/>
    </source>
</evidence>
<evidence type="ECO:0000256" key="7">
    <source>
        <dbReference type="ARBA" id="ARBA00022989"/>
    </source>
</evidence>
<dbReference type="GO" id="GO:0015078">
    <property type="term" value="F:proton transmembrane transporter activity"/>
    <property type="evidence" value="ECO:0007669"/>
    <property type="project" value="InterPro"/>
</dbReference>
<protein>
    <recommendedName>
        <fullName evidence="12">ATP synthase complex subunit 8</fullName>
    </recommendedName>
</protein>
<dbReference type="GO" id="GO:0015986">
    <property type="term" value="P:proton motive force-driven ATP synthesis"/>
    <property type="evidence" value="ECO:0007669"/>
    <property type="project" value="InterPro"/>
</dbReference>
<evidence type="ECO:0000256" key="6">
    <source>
        <dbReference type="ARBA" id="ARBA00022781"/>
    </source>
</evidence>
<dbReference type="EMBL" id="MF100157">
    <property type="protein sequence ID" value="AVY52252.1"/>
    <property type="molecule type" value="Genomic_DNA"/>
</dbReference>
<evidence type="ECO:0000256" key="12">
    <source>
        <dbReference type="RuleBase" id="RU003661"/>
    </source>
</evidence>
<gene>
    <name evidence="15" type="primary">ATP8</name>
</gene>
<keyword evidence="8 12" id="KW-0406">Ion transport</keyword>
<keyword evidence="4 12" id="KW-0138">CF(0)</keyword>
<evidence type="ECO:0000256" key="3">
    <source>
        <dbReference type="ARBA" id="ARBA00022448"/>
    </source>
</evidence>
<evidence type="ECO:0000256" key="1">
    <source>
        <dbReference type="ARBA" id="ARBA00004304"/>
    </source>
</evidence>
<organism evidence="14">
    <name type="scientific">Cyrtodactylus peguensis</name>
    <dbReference type="NCBI Taxonomy" id="752001"/>
    <lineage>
        <taxon>Eukaryota</taxon>
        <taxon>Metazoa</taxon>
        <taxon>Chordata</taxon>
        <taxon>Craniata</taxon>
        <taxon>Vertebrata</taxon>
        <taxon>Euteleostomi</taxon>
        <taxon>Lepidosauria</taxon>
        <taxon>Squamata</taxon>
        <taxon>Bifurcata</taxon>
        <taxon>Gekkota</taxon>
        <taxon>Gekkonidae</taxon>
        <taxon>Gekkoninae</taxon>
        <taxon>Cyrtodactylus</taxon>
    </lineage>
</organism>
<evidence type="ECO:0000256" key="2">
    <source>
        <dbReference type="ARBA" id="ARBA00008892"/>
    </source>
</evidence>
<proteinExistence type="inferred from homology"/>
<keyword evidence="5 12" id="KW-0812">Transmembrane</keyword>
<evidence type="ECO:0000256" key="11">
    <source>
        <dbReference type="ARBA" id="ARBA00023310"/>
    </source>
</evidence>
<keyword evidence="11" id="KW-0066">ATP synthesis</keyword>
<evidence type="ECO:0000256" key="5">
    <source>
        <dbReference type="ARBA" id="ARBA00022692"/>
    </source>
</evidence>
<feature type="transmembrane region" description="Helical" evidence="13">
    <location>
        <begin position="6"/>
        <end position="28"/>
    </location>
</feature>
<evidence type="ECO:0000313" key="15">
    <source>
        <dbReference type="EMBL" id="BBD20464.1"/>
    </source>
</evidence>
<evidence type="ECO:0000256" key="9">
    <source>
        <dbReference type="ARBA" id="ARBA00023128"/>
    </source>
</evidence>
<sequence length="53" mass="6131">MPQLNPTPWFMTFIMTWATFAVLMNLTLTSAPLPQPALTHKAPLAPHWPWTWQ</sequence>
<dbReference type="EMBL" id="AP018114">
    <property type="protein sequence ID" value="BBD20464.1"/>
    <property type="molecule type" value="Genomic_DNA"/>
</dbReference>
<geneLocation type="mitochondrion" evidence="14"/>
<dbReference type="GO" id="GO:0031966">
    <property type="term" value="C:mitochondrial membrane"/>
    <property type="evidence" value="ECO:0007669"/>
    <property type="project" value="UniProtKB-SubCell"/>
</dbReference>
<dbReference type="InterPro" id="IPR001421">
    <property type="entry name" value="ATP8_metazoa"/>
</dbReference>
<evidence type="ECO:0000256" key="10">
    <source>
        <dbReference type="ARBA" id="ARBA00023136"/>
    </source>
</evidence>
<evidence type="ECO:0000256" key="13">
    <source>
        <dbReference type="SAM" id="Phobius"/>
    </source>
</evidence>
<comment type="subcellular location">
    <subcellularLocation>
        <location evidence="1 12">Mitochondrion membrane</location>
        <topology evidence="1 12">Single-pass membrane protein</topology>
    </subcellularLocation>
</comment>
<keyword evidence="6 12" id="KW-0375">Hydrogen ion transport</keyword>
<dbReference type="AlphaFoldDB" id="A0A343W7I5"/>
<accession>A0A343W7I5</accession>
<reference evidence="15" key="2">
    <citation type="journal article" date="2018" name="PeerJ">
        <title>Characterization of five complete Cyrtodactylus mitogenome structures reveals low structural diversity and conservation of repeated sequences in the lineage.</title>
        <authorList>
            <person name="Areesirisuk P."/>
            <person name="Muangmai N."/>
            <person name="Kunya K."/>
            <person name="Singchat W."/>
            <person name="Sillapaprayoon S."/>
            <person name="Lapbenjakul S."/>
            <person name="Thapana W."/>
            <person name="Kantachumpoo A."/>
            <person name="Baicharoen S."/>
            <person name="Rerkamnuaychoke B."/>
            <person name="Peyachoknagul S."/>
            <person name="Han K."/>
            <person name="Srikulnath K."/>
        </authorList>
    </citation>
    <scope>NUCLEOTIDE SEQUENCE</scope>
</reference>
<name>A0A343W7I5_9SAUR</name>
<evidence type="ECO:0000256" key="8">
    <source>
        <dbReference type="ARBA" id="ARBA00023065"/>
    </source>
</evidence>
<keyword evidence="7 13" id="KW-1133">Transmembrane helix</keyword>
<dbReference type="Pfam" id="PF00895">
    <property type="entry name" value="ATP-synt_8"/>
    <property type="match status" value="1"/>
</dbReference>
<reference evidence="14" key="1">
    <citation type="submission" date="2017-05" db="EMBL/GenBank/DDBJ databases">
        <title>Complete mitochondrial genome structure of Curve-toed gecko : Novel markers to reveal evolutionary history of Cyrtodactylus.</title>
        <authorList>
            <person name="Areesirisuk P."/>
            <person name="Srikulnath K."/>
        </authorList>
    </citation>
    <scope>NUCLEOTIDE SEQUENCE</scope>
</reference>
<comment type="similarity">
    <text evidence="2 12">Belongs to the ATPase protein 8 family.</text>
</comment>
<keyword evidence="3 12" id="KW-0813">Transport</keyword>
<keyword evidence="9 12" id="KW-0496">Mitochondrion</keyword>
<evidence type="ECO:0000256" key="4">
    <source>
        <dbReference type="ARBA" id="ARBA00022547"/>
    </source>
</evidence>
<keyword evidence="10 13" id="KW-0472">Membrane</keyword>